<evidence type="ECO:0000259" key="3">
    <source>
        <dbReference type="PROSITE" id="PS50158"/>
    </source>
</evidence>
<dbReference type="EMBL" id="OZ034813">
    <property type="protein sequence ID" value="CAL1356026.1"/>
    <property type="molecule type" value="Genomic_DNA"/>
</dbReference>
<dbReference type="PANTHER" id="PTHR31286">
    <property type="entry name" value="GLYCINE-RICH CELL WALL STRUCTURAL PROTEIN 1.8-LIKE"/>
    <property type="match status" value="1"/>
</dbReference>
<organism evidence="4 5">
    <name type="scientific">Linum trigynum</name>
    <dbReference type="NCBI Taxonomy" id="586398"/>
    <lineage>
        <taxon>Eukaryota</taxon>
        <taxon>Viridiplantae</taxon>
        <taxon>Streptophyta</taxon>
        <taxon>Embryophyta</taxon>
        <taxon>Tracheophyta</taxon>
        <taxon>Spermatophyta</taxon>
        <taxon>Magnoliopsida</taxon>
        <taxon>eudicotyledons</taxon>
        <taxon>Gunneridae</taxon>
        <taxon>Pentapetalae</taxon>
        <taxon>rosids</taxon>
        <taxon>fabids</taxon>
        <taxon>Malpighiales</taxon>
        <taxon>Linaceae</taxon>
        <taxon>Linum</taxon>
    </lineage>
</organism>
<keyword evidence="1" id="KW-0862">Zinc</keyword>
<evidence type="ECO:0000313" key="5">
    <source>
        <dbReference type="Proteomes" id="UP001497516"/>
    </source>
</evidence>
<dbReference type="InterPro" id="IPR040256">
    <property type="entry name" value="At4g02000-like"/>
</dbReference>
<feature type="compositionally biased region" description="Polar residues" evidence="2">
    <location>
        <begin position="312"/>
        <end position="324"/>
    </location>
</feature>
<dbReference type="Pfam" id="PF14392">
    <property type="entry name" value="zf-CCHC_4"/>
    <property type="match status" value="1"/>
</dbReference>
<gene>
    <name evidence="4" type="ORF">LTRI10_LOCUS3750</name>
</gene>
<proteinExistence type="predicted"/>
<feature type="domain" description="CCHC-type" evidence="3">
    <location>
        <begin position="176"/>
        <end position="189"/>
    </location>
</feature>
<reference evidence="4 5" key="1">
    <citation type="submission" date="2024-04" db="EMBL/GenBank/DDBJ databases">
        <authorList>
            <person name="Fracassetti M."/>
        </authorList>
    </citation>
    <scope>NUCLEOTIDE SEQUENCE [LARGE SCALE GENOMIC DNA]</scope>
</reference>
<name>A0AAV2CJT2_9ROSI</name>
<dbReference type="PANTHER" id="PTHR31286:SF99">
    <property type="entry name" value="DUF4283 DOMAIN-CONTAINING PROTEIN"/>
    <property type="match status" value="1"/>
</dbReference>
<dbReference type="Proteomes" id="UP001497516">
    <property type="component" value="Chromosome 1"/>
</dbReference>
<evidence type="ECO:0000256" key="2">
    <source>
        <dbReference type="SAM" id="MobiDB-lite"/>
    </source>
</evidence>
<evidence type="ECO:0000313" key="4">
    <source>
        <dbReference type="EMBL" id="CAL1356026.1"/>
    </source>
</evidence>
<dbReference type="InterPro" id="IPR025558">
    <property type="entry name" value="DUF4283"/>
</dbReference>
<dbReference type="InterPro" id="IPR025836">
    <property type="entry name" value="Zn_knuckle_CX2CX4HX4C"/>
</dbReference>
<dbReference type="GO" id="GO:0008270">
    <property type="term" value="F:zinc ion binding"/>
    <property type="evidence" value="ECO:0007669"/>
    <property type="project" value="UniProtKB-KW"/>
</dbReference>
<evidence type="ECO:0000256" key="1">
    <source>
        <dbReference type="PROSITE-ProRule" id="PRU00047"/>
    </source>
</evidence>
<keyword evidence="1" id="KW-0863">Zinc-finger</keyword>
<dbReference type="Pfam" id="PF14111">
    <property type="entry name" value="DUF4283"/>
    <property type="match status" value="1"/>
</dbReference>
<accession>A0AAV2CJT2</accession>
<dbReference type="GO" id="GO:0003676">
    <property type="term" value="F:nucleic acid binding"/>
    <property type="evidence" value="ECO:0007669"/>
    <property type="project" value="InterPro"/>
</dbReference>
<feature type="compositionally biased region" description="Basic residues" evidence="2">
    <location>
        <begin position="222"/>
        <end position="231"/>
    </location>
</feature>
<feature type="region of interest" description="Disordered" evidence="2">
    <location>
        <begin position="222"/>
        <end position="280"/>
    </location>
</feature>
<dbReference type="PROSITE" id="PS50158">
    <property type="entry name" value="ZF_CCHC"/>
    <property type="match status" value="1"/>
</dbReference>
<protein>
    <recommendedName>
        <fullName evidence="3">CCHC-type domain-containing protein</fullName>
    </recommendedName>
</protein>
<keyword evidence="5" id="KW-1185">Reference proteome</keyword>
<dbReference type="InterPro" id="IPR001878">
    <property type="entry name" value="Znf_CCHC"/>
</dbReference>
<feature type="compositionally biased region" description="Basic residues" evidence="2">
    <location>
        <begin position="326"/>
        <end position="344"/>
    </location>
</feature>
<keyword evidence="1" id="KW-0479">Metal-binding</keyword>
<feature type="region of interest" description="Disordered" evidence="2">
    <location>
        <begin position="309"/>
        <end position="398"/>
    </location>
</feature>
<dbReference type="AlphaFoldDB" id="A0AAV2CJT2"/>
<feature type="compositionally biased region" description="Polar residues" evidence="2">
    <location>
        <begin position="254"/>
        <end position="280"/>
    </location>
</feature>
<sequence>MEEQRWRREWRSALIVKVLGRSFPFPVISKRLESLWAKCGVLQISSLSYGFYAVRFTSQMDYERAAAGGPWMIGEHYITIRPWRRNFNPKLAEVASTMVWAKLPDLPREFINREAVERIASKIGRPIRVDRATQTGDRGRFARVSVEVDLTKPLLSQYKIEGITYYVEFEGLHNICTECGRYGHSKKNCSTLFKAPAAEEVAQQQSIPSPAPIYGEWMMAKSRKGNQKRKTPPVQANRPQPMGEPPSMGVGEASTGSGSRFQVQPTVQSSSSHANPGVQNNSMQALHNQVKDTTTLVTVPVLFEAAKKPTASLKSQPSGATALNKSKGKQQVHGRMGQKKHQKAKATNSSGQPAQAKERTTDLTQGGAGQPPGQPTAQTQLKDKGAKGLTENGPPPAL</sequence>